<protein>
    <submittedName>
        <fullName evidence="1">Uncharacterized protein</fullName>
    </submittedName>
</protein>
<organism evidence="1 2">
    <name type="scientific">Agrobacterium pusense</name>
    <dbReference type="NCBI Taxonomy" id="648995"/>
    <lineage>
        <taxon>Bacteria</taxon>
        <taxon>Pseudomonadati</taxon>
        <taxon>Pseudomonadota</taxon>
        <taxon>Alphaproteobacteria</taxon>
        <taxon>Hyphomicrobiales</taxon>
        <taxon>Rhizobiaceae</taxon>
        <taxon>Rhizobium/Agrobacterium group</taxon>
        <taxon>Agrobacterium</taxon>
    </lineage>
</organism>
<reference evidence="1 2" key="1">
    <citation type="journal article" date="2013" name="Genome Announc.">
        <title>Complete Genome Sequence of the Sesbania Symbiont and Rice Growth-Promoting Endophyte Rhizobium sp. Strain IRBG74.</title>
        <authorList>
            <person name="Crook M.B."/>
            <person name="Mitra S."/>
            <person name="Ane J.M."/>
            <person name="Sadowsky M.J."/>
            <person name="Gyaneshwar P."/>
        </authorList>
    </citation>
    <scope>NUCLEOTIDE SEQUENCE [LARGE SCALE GENOMIC DNA]</scope>
    <source>
        <strain evidence="1 2">IRBG74</strain>
        <plasmid evidence="2">IRBL74_p</plasmid>
    </source>
</reference>
<dbReference type="HOGENOM" id="CLU_2303782_0_0_5"/>
<gene>
    <name evidence="1" type="ORF">BN877_p0563</name>
</gene>
<evidence type="ECO:0000313" key="2">
    <source>
        <dbReference type="Proteomes" id="UP000016944"/>
    </source>
</evidence>
<sequence>MRIEFFGTNHHSDGWVGGWSFPRPCACSLSWLHTFEPSALEGFFLLASQASYAFKSHQTASDGLLPGCNSVPLKSNRSTPPRDVLHFFAVSPTEYIGGGT</sequence>
<dbReference type="AlphaFoldDB" id="U4QFI9"/>
<dbReference type="KEGG" id="rir:BN877_p0563"/>
<dbReference type="Proteomes" id="UP000016944">
    <property type="component" value="Plasmid IRBL74_p"/>
</dbReference>
<accession>U4QFI9</accession>
<keyword evidence="1" id="KW-0614">Plasmid</keyword>
<geneLocation type="plasmid" evidence="1 2">
    <name>IRBL74_p</name>
</geneLocation>
<evidence type="ECO:0000313" key="1">
    <source>
        <dbReference type="EMBL" id="CDI12280.1"/>
    </source>
</evidence>
<dbReference type="EMBL" id="HG518324">
    <property type="protein sequence ID" value="CDI12280.1"/>
    <property type="molecule type" value="Genomic_DNA"/>
</dbReference>
<name>U4QFI9_9HYPH</name>
<proteinExistence type="predicted"/>